<proteinExistence type="predicted"/>
<dbReference type="RefSeq" id="WP_048091491.1">
    <property type="nucleotide sequence ID" value="NZ_JMIY01000005.1"/>
</dbReference>
<accession>A0A062V815</accession>
<evidence type="ECO:0000313" key="2">
    <source>
        <dbReference type="Proteomes" id="UP000027153"/>
    </source>
</evidence>
<name>A0A062V815_9EURY</name>
<gene>
    <name evidence="1" type="ORF">ANME2D_02236</name>
</gene>
<dbReference type="EMBL" id="JMIY01000005">
    <property type="protein sequence ID" value="KCZ71505.1"/>
    <property type="molecule type" value="Genomic_DNA"/>
</dbReference>
<dbReference type="Proteomes" id="UP000027153">
    <property type="component" value="Unassembled WGS sequence"/>
</dbReference>
<organism evidence="1 2">
    <name type="scientific">Candidatus Methanoperedens nitratireducens</name>
    <dbReference type="NCBI Taxonomy" id="1392998"/>
    <lineage>
        <taxon>Archaea</taxon>
        <taxon>Methanobacteriati</taxon>
        <taxon>Methanobacteriota</taxon>
        <taxon>Stenosarchaea group</taxon>
        <taxon>Methanomicrobia</taxon>
        <taxon>Methanosarcinales</taxon>
        <taxon>ANME-2 cluster</taxon>
        <taxon>Candidatus Methanoperedentaceae</taxon>
        <taxon>Candidatus Methanoperedens</taxon>
    </lineage>
</organism>
<keyword evidence="2" id="KW-1185">Reference proteome</keyword>
<protein>
    <submittedName>
        <fullName evidence="1">Uncharacterized protein</fullName>
    </submittedName>
</protein>
<evidence type="ECO:0000313" key="1">
    <source>
        <dbReference type="EMBL" id="KCZ71505.1"/>
    </source>
</evidence>
<reference evidence="1 2" key="1">
    <citation type="journal article" date="2013" name="Nature">
        <title>Anaerobic oxidation of methane coupled to nitrate reduction in a novel archaeal lineage.</title>
        <authorList>
            <person name="Haroon M.F."/>
            <person name="Hu S."/>
            <person name="Shi Y."/>
            <person name="Imelfort M."/>
            <person name="Keller J."/>
            <person name="Hugenholtz P."/>
            <person name="Yuan Z."/>
            <person name="Tyson G.W."/>
        </authorList>
    </citation>
    <scope>NUCLEOTIDE SEQUENCE [LARGE SCALE GENOMIC DNA]</scope>
    <source>
        <strain evidence="1 2">ANME-2d</strain>
    </source>
</reference>
<dbReference type="AlphaFoldDB" id="A0A062V815"/>
<sequence length="176" mass="21171">MPNRRNQYDNRDCLERGESAELQFTNIIRSRGWEVIPATREQDIYEHWDILIKKADKKYKVDIKGMKRINRKDDAQDDWIWIELHGVREYDEGWLYGSSSDIIAFEKRDSFIMVERSNLIDLIPRIIDLESRVYSSFNAKYKVYHRPGRPDKITLIETKQIEPIKCAEWEKMMLIE</sequence>
<comment type="caution">
    <text evidence="1">The sequence shown here is derived from an EMBL/GenBank/DDBJ whole genome shotgun (WGS) entry which is preliminary data.</text>
</comment>